<dbReference type="EMBL" id="ML208405">
    <property type="protein sequence ID" value="TFK66434.1"/>
    <property type="molecule type" value="Genomic_DNA"/>
</dbReference>
<reference evidence="1 2" key="1">
    <citation type="journal article" date="2019" name="Nat. Ecol. Evol.">
        <title>Megaphylogeny resolves global patterns of mushroom evolution.</title>
        <authorList>
            <person name="Varga T."/>
            <person name="Krizsan K."/>
            <person name="Foldi C."/>
            <person name="Dima B."/>
            <person name="Sanchez-Garcia M."/>
            <person name="Sanchez-Ramirez S."/>
            <person name="Szollosi G.J."/>
            <person name="Szarkandi J.G."/>
            <person name="Papp V."/>
            <person name="Albert L."/>
            <person name="Andreopoulos W."/>
            <person name="Angelini C."/>
            <person name="Antonin V."/>
            <person name="Barry K.W."/>
            <person name="Bougher N.L."/>
            <person name="Buchanan P."/>
            <person name="Buyck B."/>
            <person name="Bense V."/>
            <person name="Catcheside P."/>
            <person name="Chovatia M."/>
            <person name="Cooper J."/>
            <person name="Damon W."/>
            <person name="Desjardin D."/>
            <person name="Finy P."/>
            <person name="Geml J."/>
            <person name="Haridas S."/>
            <person name="Hughes K."/>
            <person name="Justo A."/>
            <person name="Karasinski D."/>
            <person name="Kautmanova I."/>
            <person name="Kiss B."/>
            <person name="Kocsube S."/>
            <person name="Kotiranta H."/>
            <person name="LaButti K.M."/>
            <person name="Lechner B.E."/>
            <person name="Liimatainen K."/>
            <person name="Lipzen A."/>
            <person name="Lukacs Z."/>
            <person name="Mihaltcheva S."/>
            <person name="Morgado L.N."/>
            <person name="Niskanen T."/>
            <person name="Noordeloos M.E."/>
            <person name="Ohm R.A."/>
            <person name="Ortiz-Santana B."/>
            <person name="Ovrebo C."/>
            <person name="Racz N."/>
            <person name="Riley R."/>
            <person name="Savchenko A."/>
            <person name="Shiryaev A."/>
            <person name="Soop K."/>
            <person name="Spirin V."/>
            <person name="Szebenyi C."/>
            <person name="Tomsovsky M."/>
            <person name="Tulloss R.E."/>
            <person name="Uehling J."/>
            <person name="Grigoriev I.V."/>
            <person name="Vagvolgyi C."/>
            <person name="Papp T."/>
            <person name="Martin F.M."/>
            <person name="Miettinen O."/>
            <person name="Hibbett D.S."/>
            <person name="Nagy L.G."/>
        </authorList>
    </citation>
    <scope>NUCLEOTIDE SEQUENCE [LARGE SCALE GENOMIC DNA]</scope>
    <source>
        <strain evidence="1 2">NL-1719</strain>
    </source>
</reference>
<evidence type="ECO:0000313" key="2">
    <source>
        <dbReference type="Proteomes" id="UP000308600"/>
    </source>
</evidence>
<protein>
    <submittedName>
        <fullName evidence="1">Uncharacterized protein</fullName>
    </submittedName>
</protein>
<keyword evidence="2" id="KW-1185">Reference proteome</keyword>
<accession>A0ACD3AM64</accession>
<evidence type="ECO:0000313" key="1">
    <source>
        <dbReference type="EMBL" id="TFK66434.1"/>
    </source>
</evidence>
<organism evidence="1 2">
    <name type="scientific">Pluteus cervinus</name>
    <dbReference type="NCBI Taxonomy" id="181527"/>
    <lineage>
        <taxon>Eukaryota</taxon>
        <taxon>Fungi</taxon>
        <taxon>Dikarya</taxon>
        <taxon>Basidiomycota</taxon>
        <taxon>Agaricomycotina</taxon>
        <taxon>Agaricomycetes</taxon>
        <taxon>Agaricomycetidae</taxon>
        <taxon>Agaricales</taxon>
        <taxon>Pluteineae</taxon>
        <taxon>Pluteaceae</taxon>
        <taxon>Pluteus</taxon>
    </lineage>
</organism>
<name>A0ACD3AM64_9AGAR</name>
<sequence>MSITVQGKIEAFRGAVVKRAPFCSGVVGLDAKSSKLFYERQDNSAGLLSLASANTAQLQDLTSACVPATFGLDSKDVYDESYRKARKMDVEFFATKFDPSELGIVDLIRKGLLEGPNQNSKIKVELYKLNVYDEGSFFKAHKDTPRSKDMFASLVVSFPTIHQGGKLLLRHDGEEWTFDSADILSKAQNPSAAWIAFYSDVEHEVTPVASGHRLTLTYNLYYQQDVTPNIDTLSVPDNSSLVTESVPDISLLQAALTSILQDDRVLPKGGYFGFGLRFMYPAFGQKDSNLQDVLTQLKGSDTLLKQVCDILSLSTSLEVVIKDDYEDSLVLVPEAVDLTDWQVDTNWEEALSDFGAREVYSWDKDNAPTDATKIMWVTPPTVFPTYDTPYVAYGNEATVSHLYGDICLVAKVGPLDQRETAGKSD</sequence>
<gene>
    <name evidence="1" type="ORF">BDN72DRAFT_823426</name>
</gene>
<proteinExistence type="predicted"/>
<dbReference type="Proteomes" id="UP000308600">
    <property type="component" value="Unassembled WGS sequence"/>
</dbReference>